<sequence>HMFYATTREQREMFCRGRRMAANSPLSKTEKDKVKTSPALDGAKVDELLAEVVQPIGFWQIGLVLLNALSSPNTVVLSIFINSFPNHRCQMSTDIEAWFSNATTEAVNSTVWSIRQIAEIFSPLPDTSTITRACEMYSIKRRANSTVEEYIALFANASARGIPTEKCSHGFVYDYNPHQYPGGVVAEWNLVCSRAWEAPFNESAYMAGMCLGFVVGGWLSDRLGRRIAVLSTGMTEFIICLLACLSPHHMFYATTRFLIAACFSARVAVATVIAAELTTAKYRSILTAIGSVIQLTVHRMLIAILAYFVHSWRILTGCMFLLNSGVLILCFVLPESPKWLAARGRMKATGRSLYAGYRTNLRFANLFSKKANRQTCMSEGEFMGLIGPPCLPTTSETEEDEVRNYMPVGDVEVEMHASKHRHSSCWCRPLNCELVWTTFLAIILLTCHTISLYGMVFYSTHIRFHVSLVVAVNAVANMPGCFLSACLYRLFRFRKRPLLWLILIATTFQSISALHTLILQPDNDILLNVFGNIILLLQTAGIMMLFVYVPELYTPLQRNRGFGLSIGVSRIGALAFPFINQLDVDVIHGIPLAIYAGISAIQLLVLLFLKDTNGEVMPPEEVDGRECTQLRSAKSGTSSEASQSLHDIA</sequence>
<evidence type="ECO:0000259" key="7">
    <source>
        <dbReference type="PROSITE" id="PS50850"/>
    </source>
</evidence>
<keyword evidence="2 6" id="KW-0812">Transmembrane</keyword>
<feature type="transmembrane region" description="Helical" evidence="6">
    <location>
        <begin position="498"/>
        <end position="519"/>
    </location>
</feature>
<feature type="domain" description="Major facilitator superfamily (MFS) profile" evidence="7">
    <location>
        <begin position="145"/>
        <end position="614"/>
    </location>
</feature>
<dbReference type="InterPro" id="IPR011701">
    <property type="entry name" value="MFS"/>
</dbReference>
<dbReference type="GO" id="GO:0022857">
    <property type="term" value="F:transmembrane transporter activity"/>
    <property type="evidence" value="ECO:0007669"/>
    <property type="project" value="InterPro"/>
</dbReference>
<feature type="compositionally biased region" description="Polar residues" evidence="5">
    <location>
        <begin position="629"/>
        <end position="649"/>
    </location>
</feature>
<feature type="transmembrane region" description="Helical" evidence="6">
    <location>
        <begin position="586"/>
        <end position="609"/>
    </location>
</feature>
<feature type="non-terminal residue" evidence="8">
    <location>
        <position position="1"/>
    </location>
</feature>
<gene>
    <name evidence="8" type="primary">S22AL</name>
    <name evidence="8" type="ORF">TR153940</name>
</gene>
<feature type="transmembrane region" description="Helical" evidence="6">
    <location>
        <begin position="525"/>
        <end position="549"/>
    </location>
</feature>
<keyword evidence="4 6" id="KW-0472">Membrane</keyword>
<feature type="region of interest" description="Disordered" evidence="5">
    <location>
        <begin position="619"/>
        <end position="649"/>
    </location>
</feature>
<dbReference type="Pfam" id="PF07690">
    <property type="entry name" value="MFS_1"/>
    <property type="match status" value="1"/>
</dbReference>
<evidence type="ECO:0000256" key="4">
    <source>
        <dbReference type="ARBA" id="ARBA00023136"/>
    </source>
</evidence>
<feature type="transmembrane region" description="Helical" evidence="6">
    <location>
        <begin position="314"/>
        <end position="333"/>
    </location>
</feature>
<dbReference type="Gene3D" id="1.20.1250.20">
    <property type="entry name" value="MFS general substrate transporter like domains"/>
    <property type="match status" value="1"/>
</dbReference>
<dbReference type="AlphaFoldDB" id="A0A0X3NJB8"/>
<name>A0A0X3NJB8_SCHSO</name>
<dbReference type="InterPro" id="IPR036259">
    <property type="entry name" value="MFS_trans_sf"/>
</dbReference>
<feature type="transmembrane region" description="Helical" evidence="6">
    <location>
        <begin position="257"/>
        <end position="278"/>
    </location>
</feature>
<proteinExistence type="predicted"/>
<feature type="transmembrane region" description="Helical" evidence="6">
    <location>
        <begin position="561"/>
        <end position="580"/>
    </location>
</feature>
<dbReference type="PROSITE" id="PS50850">
    <property type="entry name" value="MFS"/>
    <property type="match status" value="1"/>
</dbReference>
<evidence type="ECO:0000313" key="8">
    <source>
        <dbReference type="EMBL" id="JAP40074.1"/>
    </source>
</evidence>
<protein>
    <submittedName>
        <fullName evidence="8">Solute carrier family 22 member 21</fullName>
    </submittedName>
</protein>
<dbReference type="SUPFAM" id="SSF103473">
    <property type="entry name" value="MFS general substrate transporter"/>
    <property type="match status" value="1"/>
</dbReference>
<dbReference type="InterPro" id="IPR005829">
    <property type="entry name" value="Sugar_transporter_CS"/>
</dbReference>
<evidence type="ECO:0000256" key="6">
    <source>
        <dbReference type="SAM" id="Phobius"/>
    </source>
</evidence>
<feature type="transmembrane region" description="Helical" evidence="6">
    <location>
        <begin position="464"/>
        <end position="491"/>
    </location>
</feature>
<organism evidence="8">
    <name type="scientific">Schistocephalus solidus</name>
    <name type="common">Tapeworm</name>
    <dbReference type="NCBI Taxonomy" id="70667"/>
    <lineage>
        <taxon>Eukaryota</taxon>
        <taxon>Metazoa</taxon>
        <taxon>Spiralia</taxon>
        <taxon>Lophotrochozoa</taxon>
        <taxon>Platyhelminthes</taxon>
        <taxon>Cestoda</taxon>
        <taxon>Eucestoda</taxon>
        <taxon>Diphyllobothriidea</taxon>
        <taxon>Diphyllobothriidae</taxon>
        <taxon>Schistocephalus</taxon>
    </lineage>
</organism>
<dbReference type="InterPro" id="IPR020846">
    <property type="entry name" value="MFS_dom"/>
</dbReference>
<feature type="transmembrane region" description="Helical" evidence="6">
    <location>
        <begin position="285"/>
        <end position="308"/>
    </location>
</feature>
<accession>A0A0X3NJB8</accession>
<evidence type="ECO:0000256" key="1">
    <source>
        <dbReference type="ARBA" id="ARBA00004141"/>
    </source>
</evidence>
<feature type="transmembrane region" description="Helical" evidence="6">
    <location>
        <begin position="203"/>
        <end position="220"/>
    </location>
</feature>
<comment type="subcellular location">
    <subcellularLocation>
        <location evidence="1">Membrane</location>
        <topology evidence="1">Multi-pass membrane protein</topology>
    </subcellularLocation>
</comment>
<evidence type="ECO:0000256" key="3">
    <source>
        <dbReference type="ARBA" id="ARBA00022989"/>
    </source>
</evidence>
<dbReference type="PANTHER" id="PTHR24064">
    <property type="entry name" value="SOLUTE CARRIER FAMILY 22 MEMBER"/>
    <property type="match status" value="1"/>
</dbReference>
<evidence type="ECO:0000256" key="2">
    <source>
        <dbReference type="ARBA" id="ARBA00022692"/>
    </source>
</evidence>
<dbReference type="GO" id="GO:0016020">
    <property type="term" value="C:membrane"/>
    <property type="evidence" value="ECO:0007669"/>
    <property type="project" value="UniProtKB-SubCell"/>
</dbReference>
<feature type="transmembrane region" description="Helical" evidence="6">
    <location>
        <begin position="227"/>
        <end position="251"/>
    </location>
</feature>
<dbReference type="PROSITE" id="PS00216">
    <property type="entry name" value="SUGAR_TRANSPORT_1"/>
    <property type="match status" value="1"/>
</dbReference>
<evidence type="ECO:0000256" key="5">
    <source>
        <dbReference type="SAM" id="MobiDB-lite"/>
    </source>
</evidence>
<reference evidence="8" key="1">
    <citation type="submission" date="2016-01" db="EMBL/GenBank/DDBJ databases">
        <title>Reference transcriptome for the parasite Schistocephalus solidus: insights into the molecular evolution of parasitism.</title>
        <authorList>
            <person name="Hebert F.O."/>
            <person name="Grambauer S."/>
            <person name="Barber I."/>
            <person name="Landry C.R."/>
            <person name="Aubin-Horth N."/>
        </authorList>
    </citation>
    <scope>NUCLEOTIDE SEQUENCE</scope>
</reference>
<dbReference type="EMBL" id="GEEE01023151">
    <property type="protein sequence ID" value="JAP40074.1"/>
    <property type="molecule type" value="Transcribed_RNA"/>
</dbReference>
<keyword evidence="3 6" id="KW-1133">Transmembrane helix</keyword>
<feature type="transmembrane region" description="Helical" evidence="6">
    <location>
        <begin position="434"/>
        <end position="458"/>
    </location>
</feature>